<evidence type="ECO:0000313" key="2">
    <source>
        <dbReference type="Proteomes" id="UP000076727"/>
    </source>
</evidence>
<proteinExistence type="predicted"/>
<organism evidence="1 2">
    <name type="scientific">Daedalea quercina L-15889</name>
    <dbReference type="NCBI Taxonomy" id="1314783"/>
    <lineage>
        <taxon>Eukaryota</taxon>
        <taxon>Fungi</taxon>
        <taxon>Dikarya</taxon>
        <taxon>Basidiomycota</taxon>
        <taxon>Agaricomycotina</taxon>
        <taxon>Agaricomycetes</taxon>
        <taxon>Polyporales</taxon>
        <taxon>Fomitopsis</taxon>
    </lineage>
</organism>
<sequence length="154" mass="17388">MNIEPRPPNHVIDVPLNKTPSLPLRCPGETRKSSDSSEMQYGFPRTIWQIQIGGIRYYIARKLTCSLSARLCSSSVTRAGIGRRAWTWSSRYRVLQEYDVSCKILDQVQDSVGSVQSHKDMPVTHKAMVSSKSIFNTWNCVEEKAAGVRITIND</sequence>
<dbReference type="EMBL" id="KV429212">
    <property type="protein sequence ID" value="KZT63227.1"/>
    <property type="molecule type" value="Genomic_DNA"/>
</dbReference>
<dbReference type="Proteomes" id="UP000076727">
    <property type="component" value="Unassembled WGS sequence"/>
</dbReference>
<dbReference type="AlphaFoldDB" id="A0A165KJM0"/>
<protein>
    <submittedName>
        <fullName evidence="1">Uncharacterized protein</fullName>
    </submittedName>
</protein>
<name>A0A165KJM0_9APHY</name>
<gene>
    <name evidence="1" type="ORF">DAEQUDRAFT_760583</name>
</gene>
<keyword evidence="2" id="KW-1185">Reference proteome</keyword>
<reference evidence="1 2" key="1">
    <citation type="journal article" date="2016" name="Mol. Biol. Evol.">
        <title>Comparative Genomics of Early-Diverging Mushroom-Forming Fungi Provides Insights into the Origins of Lignocellulose Decay Capabilities.</title>
        <authorList>
            <person name="Nagy L.G."/>
            <person name="Riley R."/>
            <person name="Tritt A."/>
            <person name="Adam C."/>
            <person name="Daum C."/>
            <person name="Floudas D."/>
            <person name="Sun H."/>
            <person name="Yadav J.S."/>
            <person name="Pangilinan J."/>
            <person name="Larsson K.H."/>
            <person name="Matsuura K."/>
            <person name="Barry K."/>
            <person name="Labutti K."/>
            <person name="Kuo R."/>
            <person name="Ohm R.A."/>
            <person name="Bhattacharya S.S."/>
            <person name="Shirouzu T."/>
            <person name="Yoshinaga Y."/>
            <person name="Martin F.M."/>
            <person name="Grigoriev I.V."/>
            <person name="Hibbett D.S."/>
        </authorList>
    </citation>
    <scope>NUCLEOTIDE SEQUENCE [LARGE SCALE GENOMIC DNA]</scope>
    <source>
        <strain evidence="1 2">L-15889</strain>
    </source>
</reference>
<evidence type="ECO:0000313" key="1">
    <source>
        <dbReference type="EMBL" id="KZT63227.1"/>
    </source>
</evidence>
<accession>A0A165KJM0</accession>